<evidence type="ECO:0000259" key="2">
    <source>
        <dbReference type="PROSITE" id="PS51186"/>
    </source>
</evidence>
<feature type="domain" description="N-acetyltransferase" evidence="2">
    <location>
        <begin position="63"/>
        <end position="200"/>
    </location>
</feature>
<organism evidence="3 4">
    <name type="scientific">Sulfoacidibacillus thermotolerans</name>
    <name type="common">Acidibacillus sulfuroxidans</name>
    <dbReference type="NCBI Taxonomy" id="1765684"/>
    <lineage>
        <taxon>Bacteria</taxon>
        <taxon>Bacillati</taxon>
        <taxon>Bacillota</taxon>
        <taxon>Bacilli</taxon>
        <taxon>Bacillales</taxon>
        <taxon>Alicyclobacillaceae</taxon>
        <taxon>Sulfoacidibacillus</taxon>
    </lineage>
</organism>
<dbReference type="Gene3D" id="3.40.630.30">
    <property type="match status" value="1"/>
</dbReference>
<dbReference type="InterPro" id="IPR000182">
    <property type="entry name" value="GNAT_dom"/>
</dbReference>
<dbReference type="Pfam" id="PF00583">
    <property type="entry name" value="Acetyltransf_1"/>
    <property type="match status" value="1"/>
</dbReference>
<reference evidence="3 4" key="1">
    <citation type="submission" date="2016-11" db="EMBL/GenBank/DDBJ databases">
        <title>Comparative genomics of Acidibacillus ferroxidans species.</title>
        <authorList>
            <person name="Oliveira G."/>
            <person name="Nunes G."/>
            <person name="Oliveira R."/>
            <person name="Araujo F."/>
            <person name="Salim A."/>
            <person name="Scholte L."/>
            <person name="Morais D."/>
            <person name="Nancucheo I."/>
            <person name="Johnson D.B."/>
            <person name="Grail B."/>
            <person name="Bittencourt J."/>
            <person name="Valadares R."/>
        </authorList>
    </citation>
    <scope>NUCLEOTIDE SEQUENCE [LARGE SCALE GENOMIC DNA]</scope>
    <source>
        <strain evidence="3 4">Y002</strain>
    </source>
</reference>
<feature type="compositionally biased region" description="Basic and acidic residues" evidence="1">
    <location>
        <begin position="16"/>
        <end position="27"/>
    </location>
</feature>
<dbReference type="SUPFAM" id="SSF55729">
    <property type="entry name" value="Acyl-CoA N-acyltransferases (Nat)"/>
    <property type="match status" value="1"/>
</dbReference>
<keyword evidence="4" id="KW-1185">Reference proteome</keyword>
<comment type="caution">
    <text evidence="3">The sequence shown here is derived from an EMBL/GenBank/DDBJ whole genome shotgun (WGS) entry which is preliminary data.</text>
</comment>
<evidence type="ECO:0000256" key="1">
    <source>
        <dbReference type="SAM" id="MobiDB-lite"/>
    </source>
</evidence>
<dbReference type="GO" id="GO:0016747">
    <property type="term" value="F:acyltransferase activity, transferring groups other than amino-acyl groups"/>
    <property type="evidence" value="ECO:0007669"/>
    <property type="project" value="InterPro"/>
</dbReference>
<feature type="compositionally biased region" description="Basic residues" evidence="1">
    <location>
        <begin position="1"/>
        <end position="15"/>
    </location>
</feature>
<evidence type="ECO:0000313" key="3">
    <source>
        <dbReference type="EMBL" id="PWI57048.1"/>
    </source>
</evidence>
<gene>
    <name evidence="3" type="ORF">BM613_10350</name>
</gene>
<name>A0A2U3D6Z9_SULT2</name>
<evidence type="ECO:0000313" key="4">
    <source>
        <dbReference type="Proteomes" id="UP000245380"/>
    </source>
</evidence>
<dbReference type="RefSeq" id="WP_109431126.1">
    <property type="nucleotide sequence ID" value="NZ_MPDK01000019.1"/>
</dbReference>
<protein>
    <recommendedName>
        <fullName evidence="2">N-acetyltransferase domain-containing protein</fullName>
    </recommendedName>
</protein>
<feature type="region of interest" description="Disordered" evidence="1">
    <location>
        <begin position="1"/>
        <end position="27"/>
    </location>
</feature>
<accession>A0A2U3D6Z9</accession>
<dbReference type="OrthoDB" id="67353at2"/>
<dbReference type="EMBL" id="MPDK01000019">
    <property type="protein sequence ID" value="PWI57048.1"/>
    <property type="molecule type" value="Genomic_DNA"/>
</dbReference>
<sequence>MQHKPTSHKKPSKKVQRLEKKTEQKTDRTQFIARPFQFVRDRERVERYHTEVVVSQNDLWRKLSLLPNDPAETRRILRNRQEGAQFVAQLNRMTIQREGHALMVETVHGEPAGYVFVTETIDPLSMDKIGILGELFIEDSWRNQGADTFALQEAEKWLLARGTHIFQVFVTKTNVEGVNLYQKNGYSIIDYRMIKRIPTP</sequence>
<dbReference type="AlphaFoldDB" id="A0A2U3D6Z9"/>
<proteinExistence type="predicted"/>
<dbReference type="Proteomes" id="UP000245380">
    <property type="component" value="Unassembled WGS sequence"/>
</dbReference>
<dbReference type="PROSITE" id="PS51186">
    <property type="entry name" value="GNAT"/>
    <property type="match status" value="1"/>
</dbReference>
<dbReference type="InterPro" id="IPR016181">
    <property type="entry name" value="Acyl_CoA_acyltransferase"/>
</dbReference>